<feature type="compositionally biased region" description="Basic and acidic residues" evidence="1">
    <location>
        <begin position="83"/>
        <end position="120"/>
    </location>
</feature>
<comment type="caution">
    <text evidence="2">The sequence shown here is derived from an EMBL/GenBank/DDBJ whole genome shotgun (WGS) entry which is preliminary data.</text>
</comment>
<gene>
    <name evidence="2" type="ORF">TIFTF001_046209</name>
</gene>
<sequence>MNNLCKRLRYYTWVTEFEPEEEYTVDEGGSGQEAIAFSAAFATGGTQARSLMHRPGGCPSPTAGIEYKPRATGNRIYSIPIPKEPRPGFDSGEKTESTWERGMTDEGETGKHQMGDEGGK</sequence>
<protein>
    <submittedName>
        <fullName evidence="2">Uncharacterized protein</fullName>
    </submittedName>
</protein>
<reference evidence="2" key="1">
    <citation type="submission" date="2023-07" db="EMBL/GenBank/DDBJ databases">
        <title>draft genome sequence of fig (Ficus carica).</title>
        <authorList>
            <person name="Takahashi T."/>
            <person name="Nishimura K."/>
        </authorList>
    </citation>
    <scope>NUCLEOTIDE SEQUENCE</scope>
</reference>
<organism evidence="2 3">
    <name type="scientific">Ficus carica</name>
    <name type="common">Common fig</name>
    <dbReference type="NCBI Taxonomy" id="3494"/>
    <lineage>
        <taxon>Eukaryota</taxon>
        <taxon>Viridiplantae</taxon>
        <taxon>Streptophyta</taxon>
        <taxon>Embryophyta</taxon>
        <taxon>Tracheophyta</taxon>
        <taxon>Spermatophyta</taxon>
        <taxon>Magnoliopsida</taxon>
        <taxon>eudicotyledons</taxon>
        <taxon>Gunneridae</taxon>
        <taxon>Pentapetalae</taxon>
        <taxon>rosids</taxon>
        <taxon>fabids</taxon>
        <taxon>Rosales</taxon>
        <taxon>Moraceae</taxon>
        <taxon>Ficeae</taxon>
        <taxon>Ficus</taxon>
    </lineage>
</organism>
<evidence type="ECO:0000256" key="1">
    <source>
        <dbReference type="SAM" id="MobiDB-lite"/>
    </source>
</evidence>
<dbReference type="AlphaFoldDB" id="A0AA87Z3U7"/>
<dbReference type="EMBL" id="BTGU01004505">
    <property type="protein sequence ID" value="GMN28172.1"/>
    <property type="molecule type" value="Genomic_DNA"/>
</dbReference>
<dbReference type="Proteomes" id="UP001187192">
    <property type="component" value="Unassembled WGS sequence"/>
</dbReference>
<feature type="region of interest" description="Disordered" evidence="1">
    <location>
        <begin position="54"/>
        <end position="120"/>
    </location>
</feature>
<accession>A0AA87Z3U7</accession>
<evidence type="ECO:0000313" key="2">
    <source>
        <dbReference type="EMBL" id="GMN28172.1"/>
    </source>
</evidence>
<evidence type="ECO:0000313" key="3">
    <source>
        <dbReference type="Proteomes" id="UP001187192"/>
    </source>
</evidence>
<keyword evidence="3" id="KW-1185">Reference proteome</keyword>
<proteinExistence type="predicted"/>
<name>A0AA87Z3U7_FICCA</name>